<dbReference type="PANTHER" id="PTHR42646:SF2">
    <property type="entry name" value="5'-3' EXONUCLEASE FAMILY PROTEIN"/>
    <property type="match status" value="1"/>
</dbReference>
<dbReference type="InterPro" id="IPR029060">
    <property type="entry name" value="PIN-like_dom_sf"/>
</dbReference>
<dbReference type="Gene3D" id="3.40.50.1010">
    <property type="entry name" value="5'-nuclease"/>
    <property type="match status" value="1"/>
</dbReference>
<protein>
    <submittedName>
        <fullName evidence="1">Exonuclease</fullName>
        <ecNumber evidence="1">3.1.11.3</ecNumber>
    </submittedName>
</protein>
<dbReference type="GeneID" id="26520551"/>
<dbReference type="OrthoDB" id="6588at10239"/>
<keyword evidence="1" id="KW-0540">Nuclease</keyword>
<evidence type="ECO:0000313" key="2">
    <source>
        <dbReference type="Proteomes" id="UP000201918"/>
    </source>
</evidence>
<dbReference type="InterPro" id="IPR038969">
    <property type="entry name" value="FEN"/>
</dbReference>
<dbReference type="PANTHER" id="PTHR42646">
    <property type="entry name" value="FLAP ENDONUCLEASE XNI"/>
    <property type="match status" value="1"/>
</dbReference>
<dbReference type="Proteomes" id="UP000201918">
    <property type="component" value="Segment"/>
</dbReference>
<reference evidence="1 2" key="1">
    <citation type="submission" date="2015-04" db="EMBL/GenBank/DDBJ databases">
        <title>Isolation and genomic analysis of Delftia bacteriophage IME-DE1.</title>
        <authorList>
            <person name="Kang H."/>
        </authorList>
    </citation>
    <scope>NUCLEOTIDE SEQUENCE [LARGE SCALE GENOMIC DNA]</scope>
</reference>
<dbReference type="EMBL" id="KR153873">
    <property type="protein sequence ID" value="AKG94502.1"/>
    <property type="molecule type" value="Genomic_DNA"/>
</dbReference>
<accession>A0A0F7IK67</accession>
<dbReference type="KEGG" id="vg:26520551"/>
<dbReference type="GO" id="GO:0033567">
    <property type="term" value="P:DNA replication, Okazaki fragment processing"/>
    <property type="evidence" value="ECO:0007669"/>
    <property type="project" value="InterPro"/>
</dbReference>
<dbReference type="EC" id="3.1.11.3" evidence="1"/>
<name>A0A0F7IK67_9CAUD</name>
<dbReference type="GO" id="GO:0051908">
    <property type="term" value="F:double-stranded DNA 5'-3' DNA exonuclease activity"/>
    <property type="evidence" value="ECO:0007669"/>
    <property type="project" value="UniProtKB-EC"/>
</dbReference>
<evidence type="ECO:0000313" key="1">
    <source>
        <dbReference type="EMBL" id="AKG94502.1"/>
    </source>
</evidence>
<dbReference type="RefSeq" id="YP_009191822.1">
    <property type="nucleotide sequence ID" value="NC_028702.1"/>
</dbReference>
<keyword evidence="1" id="KW-0269">Exonuclease</keyword>
<dbReference type="Pfam" id="PF25708">
    <property type="entry name" value="Phage_T7_Gp5_9"/>
    <property type="match status" value="1"/>
</dbReference>
<proteinExistence type="predicted"/>
<dbReference type="SUPFAM" id="SSF88723">
    <property type="entry name" value="PIN domain-like"/>
    <property type="match status" value="1"/>
</dbReference>
<organism evidence="1 2">
    <name type="scientific">Delftia phage IME-DE1</name>
    <dbReference type="NCBI Taxonomy" id="1647385"/>
    <lineage>
        <taxon>Viruses</taxon>
        <taxon>Duplodnaviria</taxon>
        <taxon>Heunggongvirae</taxon>
        <taxon>Uroviricota</taxon>
        <taxon>Caudoviricetes</taxon>
        <taxon>Autographivirales</taxon>
        <taxon>Autotranscriptaviridae</taxon>
        <taxon>Piedvirus</taxon>
        <taxon>Piedvirus IMEDE1</taxon>
    </lineage>
</organism>
<dbReference type="GO" id="GO:0017108">
    <property type="term" value="F:5'-flap endonuclease activity"/>
    <property type="evidence" value="ECO:0007669"/>
    <property type="project" value="InterPro"/>
</dbReference>
<keyword evidence="1" id="KW-0378">Hydrolase</keyword>
<dbReference type="InterPro" id="IPR058007">
    <property type="entry name" value="Gp5.9"/>
</dbReference>
<sequence>MEQLYTIRVNRTQQQVNWNNARIEYLEKKSIQGPLHENEVKDLNYRKEQNADLLAAPVAYALHSGGKGNGAVGGLYSKGQIKRILGRYDSNVAEAIPVALGITDEAAEEAQEDQAFLECLRAEGVDNWDGYEFAQEATARKEAGMTERRKLVLLVDADYFAFAAAAACSRVVEWEDGILEQWADLNDGKQAFKNSLQAIRNQRKGWEDAAIVLTWTAPDNWRKNIWPDYKRQRGSKPLAYYKLKEWAMAEYESFERPTLEGDDCLGILSTAPRLVNAERCVIVSCDKDFNTIPGEFLWWDTHTGRHKFKVITEEQADRWHMLQTLMGDATDGYPGLPGFGGTLAEAFLEEPYIAYQEERILKSGPRKGESEWQWKKRPLNPDETLWDGIVSLYESKGLTEADAIIQAQVARICRAEDYDLRNKCVIPWQPRKE</sequence>
<keyword evidence="2" id="KW-1185">Reference proteome</keyword>